<dbReference type="Proteomes" id="UP000749559">
    <property type="component" value="Unassembled WGS sequence"/>
</dbReference>
<evidence type="ECO:0000256" key="8">
    <source>
        <dbReference type="SAM" id="Phobius"/>
    </source>
</evidence>
<feature type="transmembrane region" description="Helical" evidence="8">
    <location>
        <begin position="403"/>
        <end position="422"/>
    </location>
</feature>
<dbReference type="GO" id="GO:0005886">
    <property type="term" value="C:plasma membrane"/>
    <property type="evidence" value="ECO:0007669"/>
    <property type="project" value="TreeGrafter"/>
</dbReference>
<evidence type="ECO:0000256" key="1">
    <source>
        <dbReference type="ARBA" id="ARBA00004141"/>
    </source>
</evidence>
<gene>
    <name evidence="9" type="ORF">OFUS_LOCUS13158</name>
</gene>
<feature type="transmembrane region" description="Helical" evidence="8">
    <location>
        <begin position="295"/>
        <end position="315"/>
    </location>
</feature>
<reference evidence="9" key="1">
    <citation type="submission" date="2022-03" db="EMBL/GenBank/DDBJ databases">
        <authorList>
            <person name="Martin C."/>
        </authorList>
    </citation>
    <scope>NUCLEOTIDE SEQUENCE</scope>
</reference>
<feature type="transmembrane region" description="Helical" evidence="8">
    <location>
        <begin position="65"/>
        <end position="83"/>
    </location>
</feature>
<feature type="transmembrane region" description="Helical" evidence="8">
    <location>
        <begin position="362"/>
        <end position="382"/>
    </location>
</feature>
<protein>
    <submittedName>
        <fullName evidence="9">Uncharacterized protein</fullName>
    </submittedName>
</protein>
<evidence type="ECO:0000256" key="5">
    <source>
        <dbReference type="ARBA" id="ARBA00023136"/>
    </source>
</evidence>
<feature type="transmembrane region" description="Helical" evidence="8">
    <location>
        <begin position="123"/>
        <end position="151"/>
    </location>
</feature>
<feature type="transmembrane region" description="Helical" evidence="8">
    <location>
        <begin position="434"/>
        <end position="458"/>
    </location>
</feature>
<dbReference type="NCBIfam" id="TIGR00813">
    <property type="entry name" value="sss"/>
    <property type="match status" value="1"/>
</dbReference>
<dbReference type="InterPro" id="IPR001734">
    <property type="entry name" value="Na/solute_symporter"/>
</dbReference>
<dbReference type="PANTHER" id="PTHR11819">
    <property type="entry name" value="SOLUTE CARRIER FAMILY 5"/>
    <property type="match status" value="1"/>
</dbReference>
<dbReference type="AlphaFoldDB" id="A0A8S4P8A8"/>
<keyword evidence="3 8" id="KW-0812">Transmembrane</keyword>
<dbReference type="Gene3D" id="1.20.1730.10">
    <property type="entry name" value="Sodium/glucose cotransporter"/>
    <property type="match status" value="1"/>
</dbReference>
<keyword evidence="10" id="KW-1185">Reference proteome</keyword>
<dbReference type="PANTHER" id="PTHR11819:SF195">
    <property type="entry name" value="SODIUM_GLUCOSE COTRANSPORTER 4"/>
    <property type="match status" value="1"/>
</dbReference>
<dbReference type="EMBL" id="CAIIXF020000006">
    <property type="protein sequence ID" value="CAH1787470.1"/>
    <property type="molecule type" value="Genomic_DNA"/>
</dbReference>
<comment type="similarity">
    <text evidence="2 6">Belongs to the sodium:solute symporter (SSF) (TC 2.A.21) family.</text>
</comment>
<accession>A0A8S4P8A8</accession>
<comment type="caution">
    <text evidence="9">The sequence shown here is derived from an EMBL/GenBank/DDBJ whole genome shotgun (WGS) entry which is preliminary data.</text>
</comment>
<feature type="transmembrane region" description="Helical" evidence="8">
    <location>
        <begin position="90"/>
        <end position="111"/>
    </location>
</feature>
<dbReference type="InterPro" id="IPR038377">
    <property type="entry name" value="Na/Glc_symporter_sf"/>
</dbReference>
<evidence type="ECO:0000256" key="7">
    <source>
        <dbReference type="SAM" id="MobiDB-lite"/>
    </source>
</evidence>
<feature type="transmembrane region" description="Helical" evidence="8">
    <location>
        <begin position="12"/>
        <end position="30"/>
    </location>
</feature>
<dbReference type="OrthoDB" id="6132759at2759"/>
<evidence type="ECO:0000313" key="9">
    <source>
        <dbReference type="EMBL" id="CAH1787470.1"/>
    </source>
</evidence>
<dbReference type="Pfam" id="PF00474">
    <property type="entry name" value="SSF"/>
    <property type="match status" value="1"/>
</dbReference>
<organism evidence="9 10">
    <name type="scientific">Owenia fusiformis</name>
    <name type="common">Polychaete worm</name>
    <dbReference type="NCBI Taxonomy" id="6347"/>
    <lineage>
        <taxon>Eukaryota</taxon>
        <taxon>Metazoa</taxon>
        <taxon>Spiralia</taxon>
        <taxon>Lophotrochozoa</taxon>
        <taxon>Annelida</taxon>
        <taxon>Polychaeta</taxon>
        <taxon>Sedentaria</taxon>
        <taxon>Canalipalpata</taxon>
        <taxon>Sabellida</taxon>
        <taxon>Oweniida</taxon>
        <taxon>Oweniidae</taxon>
        <taxon>Owenia</taxon>
    </lineage>
</organism>
<feature type="transmembrane region" description="Helical" evidence="8">
    <location>
        <begin position="163"/>
        <end position="184"/>
    </location>
</feature>
<dbReference type="PROSITE" id="PS50283">
    <property type="entry name" value="NA_SOLUT_SYMP_3"/>
    <property type="match status" value="1"/>
</dbReference>
<keyword evidence="5 8" id="KW-0472">Membrane</keyword>
<name>A0A8S4P8A8_OWEFU</name>
<evidence type="ECO:0000256" key="3">
    <source>
        <dbReference type="ARBA" id="ARBA00022692"/>
    </source>
</evidence>
<evidence type="ECO:0000256" key="4">
    <source>
        <dbReference type="ARBA" id="ARBA00022989"/>
    </source>
</evidence>
<comment type="subcellular location">
    <subcellularLocation>
        <location evidence="1">Membrane</location>
        <topology evidence="1">Multi-pass membrane protein</topology>
    </subcellularLocation>
</comment>
<evidence type="ECO:0000256" key="2">
    <source>
        <dbReference type="ARBA" id="ARBA00006434"/>
    </source>
</evidence>
<feature type="transmembrane region" description="Helical" evidence="8">
    <location>
        <begin position="503"/>
        <end position="527"/>
    </location>
</feature>
<dbReference type="GO" id="GO:0005412">
    <property type="term" value="F:D-glucose:sodium symporter activity"/>
    <property type="evidence" value="ECO:0007669"/>
    <property type="project" value="TreeGrafter"/>
</dbReference>
<feature type="transmembrane region" description="Helical" evidence="8">
    <location>
        <begin position="465"/>
        <end position="483"/>
    </location>
</feature>
<proteinExistence type="inferred from homology"/>
<evidence type="ECO:0000313" key="10">
    <source>
        <dbReference type="Proteomes" id="UP000749559"/>
    </source>
</evidence>
<feature type="region of interest" description="Disordered" evidence="7">
    <location>
        <begin position="613"/>
        <end position="633"/>
    </location>
</feature>
<keyword evidence="4 8" id="KW-1133">Transmembrane helix</keyword>
<evidence type="ECO:0000256" key="6">
    <source>
        <dbReference type="RuleBase" id="RU362091"/>
    </source>
</evidence>
<sequence>MEQGLNHWADILVIVLYFGFLLAVGLWCILRQNRGSVKGYFLAGREIAWWPVGASLFASNVGSEHFIGLAGTGAASGIAIVLYEWSCIPLLIALGWLFLPIYISAGVYTLPEYLEKRFGGSRIRIYLSCLAVVLYIVTKIAVCIFAGGLFIQLALGWDMYLSIAVLLLITGLYTVLGGLAAVIYTDTLQTIIMMLGATSLTIMSFVRIGGYDGLIKEYQKAVPSIGENNSTYNGTCGAPRKDAFHLFRDPVTSDNPWPGIILQSSIGCLWYWCCDQVIVQRALAAKNLMHAKGGAILAGYLKLLPMFFIVLPGMISRALYPEEVACIDMDECLKHCNNPVGCSNIAYPKLVMEFLPVGLKGLLMAVMMAAIMSSLTSIFNSASTLFTMDLWRRVRPHAHDRELLIVGRVFIIILCGVSILWVPMVQTSQGGQLFVYIQAVQGYLGTPVGALFLMAVLWKRMTEHGAFWGILIGHFCGVVRMILDFVYTPPGCGEEDTRPAVVMVHYTYFGPLLLIITAVAITAISFLTEPPIDQQLKGVTWWTIYQDPNSETKEEIDLKTSTKTAPHIETKSIAGNNGPHVKENGDGVPANGIADAIVPIEMIDDVAEEQSDDAATHNANRVDTPPNDPSMNINASNSKLDETVENGNLEEMRVDSEVSGRLSVWKHWLNVICGMNSKTEDAAPEQHSQRLDHITPLFRRKQATNVPDLQHVSTILCTCMSSLYTLLKRTYATDTTVQNLDDDVLKQFDEWCADQVPKQFDEWCADQQNVPVFKLWFLII</sequence>